<sequence length="172" mass="19881">MEKNEINVYFFDWLEKHCKENNIIKSINLLTKTNKTWKTIDNEIIISEYPPMTTVKIKIDNQEVEASPYKTINESEKEVSKKDIKKIHNQINFSNSMLETMSKQLTRIEDKDTPSSSIVSSIPKPLVKPIYELNTHIDSLKLGNESDSKIEEIKELLSKLTLGKPSINTIDR</sequence>
<accession>A0A151S2K0</accession>
<reference evidence="1" key="1">
    <citation type="journal article" date="2012" name="Nat. Biotechnol.">
        <title>Draft genome sequence of pigeonpea (Cajanus cajan), an orphan legume crop of resource-poor farmers.</title>
        <authorList>
            <person name="Varshney R.K."/>
            <person name="Chen W."/>
            <person name="Li Y."/>
            <person name="Bharti A.K."/>
            <person name="Saxena R.K."/>
            <person name="Schlueter J.A."/>
            <person name="Donoghue M.T."/>
            <person name="Azam S."/>
            <person name="Fan G."/>
            <person name="Whaley A.M."/>
            <person name="Farmer A.D."/>
            <person name="Sheridan J."/>
            <person name="Iwata A."/>
            <person name="Tuteja R."/>
            <person name="Penmetsa R.V."/>
            <person name="Wu W."/>
            <person name="Upadhyaya H.D."/>
            <person name="Yang S.P."/>
            <person name="Shah T."/>
            <person name="Saxena K.B."/>
            <person name="Michael T."/>
            <person name="McCombie W.R."/>
            <person name="Yang B."/>
            <person name="Zhang G."/>
            <person name="Yang H."/>
            <person name="Wang J."/>
            <person name="Spillane C."/>
            <person name="Cook D.R."/>
            <person name="May G.D."/>
            <person name="Xu X."/>
            <person name="Jackson S.A."/>
        </authorList>
    </citation>
    <scope>NUCLEOTIDE SEQUENCE [LARGE SCALE GENOMIC DNA]</scope>
</reference>
<dbReference type="AlphaFoldDB" id="A0A151S2K0"/>
<evidence type="ECO:0000313" key="2">
    <source>
        <dbReference type="Proteomes" id="UP000075243"/>
    </source>
</evidence>
<name>A0A151S2K0_CAJCA</name>
<dbReference type="EMBL" id="KQ483485">
    <property type="protein sequence ID" value="KYP49055.1"/>
    <property type="molecule type" value="Genomic_DNA"/>
</dbReference>
<organism evidence="1 2">
    <name type="scientific">Cajanus cajan</name>
    <name type="common">Pigeon pea</name>
    <name type="synonym">Cajanus indicus</name>
    <dbReference type="NCBI Taxonomy" id="3821"/>
    <lineage>
        <taxon>Eukaryota</taxon>
        <taxon>Viridiplantae</taxon>
        <taxon>Streptophyta</taxon>
        <taxon>Embryophyta</taxon>
        <taxon>Tracheophyta</taxon>
        <taxon>Spermatophyta</taxon>
        <taxon>Magnoliopsida</taxon>
        <taxon>eudicotyledons</taxon>
        <taxon>Gunneridae</taxon>
        <taxon>Pentapetalae</taxon>
        <taxon>rosids</taxon>
        <taxon>fabids</taxon>
        <taxon>Fabales</taxon>
        <taxon>Fabaceae</taxon>
        <taxon>Papilionoideae</taxon>
        <taxon>50 kb inversion clade</taxon>
        <taxon>NPAAA clade</taxon>
        <taxon>indigoferoid/millettioid clade</taxon>
        <taxon>Phaseoleae</taxon>
        <taxon>Cajanus</taxon>
    </lineage>
</organism>
<dbReference type="Proteomes" id="UP000075243">
    <property type="component" value="Unassembled WGS sequence"/>
</dbReference>
<dbReference type="OMA" id="ISCEIEF"/>
<dbReference type="Gramene" id="C.cajan_29639.t">
    <property type="protein sequence ID" value="C.cajan_29639.t.cds1"/>
    <property type="gene ID" value="C.cajan_29639"/>
</dbReference>
<evidence type="ECO:0000313" key="1">
    <source>
        <dbReference type="EMBL" id="KYP49055.1"/>
    </source>
</evidence>
<protein>
    <submittedName>
        <fullName evidence="1">Uncharacterized protein</fullName>
    </submittedName>
</protein>
<proteinExistence type="predicted"/>
<keyword evidence="2" id="KW-1185">Reference proteome</keyword>
<gene>
    <name evidence="1" type="ORF">KK1_029259</name>
</gene>